<evidence type="ECO:0000313" key="1">
    <source>
        <dbReference type="EMBL" id="RLY59868.1"/>
    </source>
</evidence>
<dbReference type="EMBL" id="RDDM01000019">
    <property type="protein sequence ID" value="RLY59868.1"/>
    <property type="molecule type" value="Genomic_DNA"/>
</dbReference>
<accession>A0A3M9UK78</accession>
<organism evidence="1 2">
    <name type="scientific">Escherichia coli</name>
    <dbReference type="NCBI Taxonomy" id="562"/>
    <lineage>
        <taxon>Bacteria</taxon>
        <taxon>Pseudomonadati</taxon>
        <taxon>Pseudomonadota</taxon>
        <taxon>Gammaproteobacteria</taxon>
        <taxon>Enterobacterales</taxon>
        <taxon>Enterobacteriaceae</taxon>
        <taxon>Escherichia</taxon>
    </lineage>
</organism>
<reference evidence="1 2" key="1">
    <citation type="submission" date="2018-10" db="EMBL/GenBank/DDBJ databases">
        <title>Comparison of Escherichia coli isolates recovered from retail chicken and from chicken fecal samples by antimicrobial susceptibility test and whole genome sequencing.</title>
        <authorList>
            <person name="Tang B."/>
            <person name="Ma Y."/>
            <person name="He X."/>
            <person name="Cao L."/>
            <person name="Xia X."/>
            <person name="Yang H."/>
        </authorList>
    </citation>
    <scope>NUCLEOTIDE SEQUENCE [LARGE SCALE GENOMIC DNA]</scope>
    <source>
        <strain evidence="1 2">CMJH98b</strain>
    </source>
</reference>
<evidence type="ECO:0000313" key="2">
    <source>
        <dbReference type="Proteomes" id="UP000281340"/>
    </source>
</evidence>
<gene>
    <name evidence="1" type="ORF">EAI46_04200</name>
</gene>
<dbReference type="Proteomes" id="UP000281340">
    <property type="component" value="Unassembled WGS sequence"/>
</dbReference>
<protein>
    <submittedName>
        <fullName evidence="1">Uncharacterized protein</fullName>
    </submittedName>
</protein>
<name>A0A3M9UK78_ECOLX</name>
<sequence length="226" mass="26473">MINKIDAKEITKEKNLWDVYLLCKRITISTFHICILLTASIFLLTNSFFIEKDMSHLVSDIRNWALIGFNFAVTTLGFLIAGFTIFATLSKPEMFLQMMSIQHKKTQMPTLKYNFMAFMKVFISFITFTFIYLIIILFCQKDGIIGNIIDLFPYSKSIKELIIKFGYCVIGTSLIYLVLVVKTFIFNIYAIIMNNIRWELYIKRKEQRLSSNKETINKNIDVTKMH</sequence>
<dbReference type="RefSeq" id="WP_000608638.1">
    <property type="nucleotide sequence ID" value="NZ_AP024123.1"/>
</dbReference>
<dbReference type="AlphaFoldDB" id="A0A3M9UK78"/>
<proteinExistence type="predicted"/>
<comment type="caution">
    <text evidence="1">The sequence shown here is derived from an EMBL/GenBank/DDBJ whole genome shotgun (WGS) entry which is preliminary data.</text>
</comment>